<comment type="subunit">
    <text evidence="2">Homotrimer.</text>
</comment>
<dbReference type="Proteomes" id="UP000295611">
    <property type="component" value="Unassembled WGS sequence"/>
</dbReference>
<comment type="subcellular location">
    <subcellularLocation>
        <location evidence="1">Cell outer membrane</location>
        <topology evidence="1">Multi-pass membrane protein</topology>
    </subcellularLocation>
</comment>
<evidence type="ECO:0000313" key="14">
    <source>
        <dbReference type="Proteomes" id="UP000295611"/>
    </source>
</evidence>
<keyword evidence="8" id="KW-0626">Porin</keyword>
<dbReference type="InterPro" id="IPR001702">
    <property type="entry name" value="Porin_Gram-ve"/>
</dbReference>
<comment type="caution">
    <text evidence="13">The sequence shown here is derived from an EMBL/GenBank/DDBJ whole genome shotgun (WGS) entry which is preliminary data.</text>
</comment>
<dbReference type="GO" id="GO:0015288">
    <property type="term" value="F:porin activity"/>
    <property type="evidence" value="ECO:0007669"/>
    <property type="project" value="UniProtKB-KW"/>
</dbReference>
<evidence type="ECO:0000256" key="6">
    <source>
        <dbReference type="ARBA" id="ARBA00022729"/>
    </source>
</evidence>
<dbReference type="PANTHER" id="PTHR34501:SF9">
    <property type="entry name" value="MAJOR OUTER MEMBRANE PROTEIN P.IA"/>
    <property type="match status" value="1"/>
</dbReference>
<keyword evidence="3" id="KW-0813">Transport</keyword>
<name>A0A4V3DV98_9NEIS</name>
<evidence type="ECO:0000256" key="8">
    <source>
        <dbReference type="ARBA" id="ARBA00023114"/>
    </source>
</evidence>
<evidence type="ECO:0000256" key="3">
    <source>
        <dbReference type="ARBA" id="ARBA00022448"/>
    </source>
</evidence>
<evidence type="ECO:0000256" key="11">
    <source>
        <dbReference type="SAM" id="SignalP"/>
    </source>
</evidence>
<feature type="chain" id="PRO_5020191259" evidence="11">
    <location>
        <begin position="20"/>
        <end position="377"/>
    </location>
</feature>
<proteinExistence type="predicted"/>
<evidence type="ECO:0000256" key="1">
    <source>
        <dbReference type="ARBA" id="ARBA00004571"/>
    </source>
</evidence>
<evidence type="ECO:0000256" key="5">
    <source>
        <dbReference type="ARBA" id="ARBA00022692"/>
    </source>
</evidence>
<evidence type="ECO:0000256" key="2">
    <source>
        <dbReference type="ARBA" id="ARBA00011233"/>
    </source>
</evidence>
<keyword evidence="14" id="KW-1185">Reference proteome</keyword>
<evidence type="ECO:0000256" key="10">
    <source>
        <dbReference type="ARBA" id="ARBA00023237"/>
    </source>
</evidence>
<dbReference type="Pfam" id="PF13609">
    <property type="entry name" value="Porin_4"/>
    <property type="match status" value="1"/>
</dbReference>
<dbReference type="CDD" id="cd00342">
    <property type="entry name" value="gram_neg_porins"/>
    <property type="match status" value="1"/>
</dbReference>
<gene>
    <name evidence="13" type="ORF">DFP86_1052</name>
</gene>
<dbReference type="InterPro" id="IPR050298">
    <property type="entry name" value="Gram-neg_bact_OMP"/>
</dbReference>
<dbReference type="PRINTS" id="PR00184">
    <property type="entry name" value="NEISSPPORIN"/>
</dbReference>
<organism evidence="13 14">
    <name type="scientific">Paludibacterium purpuratum</name>
    <dbReference type="NCBI Taxonomy" id="1144873"/>
    <lineage>
        <taxon>Bacteria</taxon>
        <taxon>Pseudomonadati</taxon>
        <taxon>Pseudomonadota</taxon>
        <taxon>Betaproteobacteria</taxon>
        <taxon>Neisseriales</taxon>
        <taxon>Chromobacteriaceae</taxon>
        <taxon>Paludibacterium</taxon>
    </lineage>
</organism>
<dbReference type="PANTHER" id="PTHR34501">
    <property type="entry name" value="PROTEIN YDDL-RELATED"/>
    <property type="match status" value="1"/>
</dbReference>
<keyword evidence="10" id="KW-0998">Cell outer membrane</keyword>
<keyword evidence="7" id="KW-0406">Ion transport</keyword>
<evidence type="ECO:0000313" key="13">
    <source>
        <dbReference type="EMBL" id="TDR80149.1"/>
    </source>
</evidence>
<feature type="signal peptide" evidence="11">
    <location>
        <begin position="1"/>
        <end position="19"/>
    </location>
</feature>
<dbReference type="AlphaFoldDB" id="A0A4V3DV98"/>
<dbReference type="InterPro" id="IPR023614">
    <property type="entry name" value="Porin_dom_sf"/>
</dbReference>
<keyword evidence="5" id="KW-0812">Transmembrane</keyword>
<dbReference type="InterPro" id="IPR033900">
    <property type="entry name" value="Gram_neg_porin_domain"/>
</dbReference>
<protein>
    <submittedName>
        <fullName evidence="13">Putative porin</fullName>
    </submittedName>
</protein>
<dbReference type="GO" id="GO:0034220">
    <property type="term" value="P:monoatomic ion transmembrane transport"/>
    <property type="evidence" value="ECO:0007669"/>
    <property type="project" value="InterPro"/>
</dbReference>
<evidence type="ECO:0000256" key="7">
    <source>
        <dbReference type="ARBA" id="ARBA00023065"/>
    </source>
</evidence>
<keyword evidence="6 11" id="KW-0732">Signal</keyword>
<dbReference type="RefSeq" id="WP_133679507.1">
    <property type="nucleotide sequence ID" value="NZ_SNZP01000005.1"/>
</dbReference>
<evidence type="ECO:0000256" key="9">
    <source>
        <dbReference type="ARBA" id="ARBA00023136"/>
    </source>
</evidence>
<reference evidence="13 14" key="1">
    <citation type="submission" date="2019-03" db="EMBL/GenBank/DDBJ databases">
        <title>Genomic Encyclopedia of Type Strains, Phase III (KMG-III): the genomes of soil and plant-associated and newly described type strains.</title>
        <authorList>
            <person name="Whitman W."/>
        </authorList>
    </citation>
    <scope>NUCLEOTIDE SEQUENCE [LARGE SCALE GENOMIC DNA]</scope>
    <source>
        <strain evidence="13 14">CECT 8976</strain>
    </source>
</reference>
<dbReference type="InterPro" id="IPR002299">
    <property type="entry name" value="Porin_Neis"/>
</dbReference>
<dbReference type="Gene3D" id="2.40.160.10">
    <property type="entry name" value="Porin"/>
    <property type="match status" value="1"/>
</dbReference>
<keyword evidence="9" id="KW-0472">Membrane</keyword>
<dbReference type="GO" id="GO:0009279">
    <property type="term" value="C:cell outer membrane"/>
    <property type="evidence" value="ECO:0007669"/>
    <property type="project" value="UniProtKB-SubCell"/>
</dbReference>
<dbReference type="PRINTS" id="PR00182">
    <property type="entry name" value="ECOLNEIPORIN"/>
</dbReference>
<dbReference type="EMBL" id="SNZP01000005">
    <property type="protein sequence ID" value="TDR80149.1"/>
    <property type="molecule type" value="Genomic_DNA"/>
</dbReference>
<evidence type="ECO:0000259" key="12">
    <source>
        <dbReference type="Pfam" id="PF13609"/>
    </source>
</evidence>
<feature type="domain" description="Porin" evidence="12">
    <location>
        <begin position="8"/>
        <end position="348"/>
    </location>
</feature>
<dbReference type="OrthoDB" id="5289162at2"/>
<accession>A0A4V3DV98</accession>
<evidence type="ECO:0000256" key="4">
    <source>
        <dbReference type="ARBA" id="ARBA00022452"/>
    </source>
</evidence>
<keyword evidence="4" id="KW-1134">Transmembrane beta strand</keyword>
<dbReference type="SUPFAM" id="SSF56935">
    <property type="entry name" value="Porins"/>
    <property type="match status" value="1"/>
</dbReference>
<sequence>MNKKLIAVALAALPVAAMADVTLYGALKGSVQHDTVSNQASQNRVDDNTSIVGFKGTEDLGNGLKTVWQVENRLYMDGSSGGTLGSRQTFVGLDGGNLGVIRMGYINNTQNDLAAVDQWQYNSNYGTSQTSGANGLGIFTNGGQRLKNALRYDSATFAGFQGSLFYGMGENKTQTAAANSSNKASDVYGLGLNYTYGDVSGHYAYQHESNPAGALGAANGDTGNQAATRHYFEVDYSANNLFVGAAYQQSTGYDWIDGMANDASTDGTKASYNGLNPVAGKLKARQAALSVAYTIGAFTPKATYAKGWNLKQDGNTIDNSGYTQYIVGVDYALSKRTTAGVSYGRINFGKGTFLAQQNQAGSDLTAKTFGLTFAHSF</sequence>
<dbReference type="GO" id="GO:0046930">
    <property type="term" value="C:pore complex"/>
    <property type="evidence" value="ECO:0007669"/>
    <property type="project" value="UniProtKB-KW"/>
</dbReference>